<dbReference type="InterPro" id="IPR021858">
    <property type="entry name" value="Fun_TF"/>
</dbReference>
<reference evidence="1" key="1">
    <citation type="submission" date="2022-10" db="EMBL/GenBank/DDBJ databases">
        <title>Tapping the CABI collections for fungal endophytes: first genome assemblies for Collariella, Neodidymelliopsis, Ascochyta clinopodiicola, Didymella pomorum, Didymosphaeria variabile, Neocosmospora piperis and Neocucurbitaria cava.</title>
        <authorList>
            <person name="Hill R."/>
        </authorList>
    </citation>
    <scope>NUCLEOTIDE SEQUENCE</scope>
    <source>
        <strain evidence="1">IMI 355091</strain>
    </source>
</reference>
<dbReference type="Proteomes" id="UP001140510">
    <property type="component" value="Unassembled WGS sequence"/>
</dbReference>
<dbReference type="PANTHER" id="PTHR37540">
    <property type="entry name" value="TRANSCRIPTION FACTOR (ACR-2), PUTATIVE-RELATED-RELATED"/>
    <property type="match status" value="1"/>
</dbReference>
<dbReference type="Pfam" id="PF11951">
    <property type="entry name" value="Fungal_trans_2"/>
    <property type="match status" value="1"/>
</dbReference>
<sequence length="307" mass="34582">MCIRQPAIYYPLDLDLTSNPFVVSWWPLALADPALFHVSLQTASLDIDLQAQRGFANSEILMADSVSLVRQRVADPTSALQDETLDAIITLAAIEYGKGNTDVSTLHVDGIKRLVQLRGGINAVKRMSPLTARMVAWLHNLFDSSQYNLSSNELHDLTCYVIHKLLLWEPELQNDRIMCDLTASGVVRHATVLYLLIIHGPTYFSHARLQYATALKLQAQMEYSWLNMLFNHGALTLWLLSVGMVASDGIPEGQWFRSQAHKASKALDLRTWDDIVVRLRGIVWLDATAAEPLFQQKWQEAWEMVPG</sequence>
<dbReference type="AlphaFoldDB" id="A0A9W9CYU0"/>
<proteinExistence type="predicted"/>
<dbReference type="PANTHER" id="PTHR37540:SF5">
    <property type="entry name" value="TRANSCRIPTION FACTOR DOMAIN-CONTAINING PROTEIN"/>
    <property type="match status" value="1"/>
</dbReference>
<accession>A0A9W9CYU0</accession>
<evidence type="ECO:0000313" key="1">
    <source>
        <dbReference type="EMBL" id="KAJ4392866.1"/>
    </source>
</evidence>
<gene>
    <name evidence="1" type="ORF">N0V91_011221</name>
</gene>
<dbReference type="EMBL" id="JAPEVA010000197">
    <property type="protein sequence ID" value="KAJ4392866.1"/>
    <property type="molecule type" value="Genomic_DNA"/>
</dbReference>
<comment type="caution">
    <text evidence="1">The sequence shown here is derived from an EMBL/GenBank/DDBJ whole genome shotgun (WGS) entry which is preliminary data.</text>
</comment>
<keyword evidence="2" id="KW-1185">Reference proteome</keyword>
<protein>
    <submittedName>
        <fullName evidence="1">Uncharacterized protein</fullName>
    </submittedName>
</protein>
<name>A0A9W9CYU0_9PLEO</name>
<dbReference type="OrthoDB" id="4158087at2759"/>
<organism evidence="1 2">
    <name type="scientific">Didymella pomorum</name>
    <dbReference type="NCBI Taxonomy" id="749634"/>
    <lineage>
        <taxon>Eukaryota</taxon>
        <taxon>Fungi</taxon>
        <taxon>Dikarya</taxon>
        <taxon>Ascomycota</taxon>
        <taxon>Pezizomycotina</taxon>
        <taxon>Dothideomycetes</taxon>
        <taxon>Pleosporomycetidae</taxon>
        <taxon>Pleosporales</taxon>
        <taxon>Pleosporineae</taxon>
        <taxon>Didymellaceae</taxon>
        <taxon>Didymella</taxon>
    </lineage>
</organism>
<evidence type="ECO:0000313" key="2">
    <source>
        <dbReference type="Proteomes" id="UP001140510"/>
    </source>
</evidence>